<dbReference type="GO" id="GO:0006357">
    <property type="term" value="P:regulation of transcription by RNA polymerase II"/>
    <property type="evidence" value="ECO:0007669"/>
    <property type="project" value="InterPro"/>
</dbReference>
<comment type="similarity">
    <text evidence="2 6">Belongs to the enhancer of polycomb family.</text>
</comment>
<dbReference type="EMBL" id="JAHRHJ020000006">
    <property type="protein sequence ID" value="KAH9313297.1"/>
    <property type="molecule type" value="Genomic_DNA"/>
</dbReference>
<name>A0AA38LAE6_TAXCH</name>
<dbReference type="Proteomes" id="UP000824469">
    <property type="component" value="Unassembled WGS sequence"/>
</dbReference>
<dbReference type="OMA" id="PIKYGVF"/>
<evidence type="ECO:0000256" key="7">
    <source>
        <dbReference type="SAM" id="Coils"/>
    </source>
</evidence>
<dbReference type="InterPro" id="IPR019542">
    <property type="entry name" value="Enhancer_polycomb-like_N"/>
</dbReference>
<evidence type="ECO:0000256" key="5">
    <source>
        <dbReference type="ARBA" id="ARBA00023242"/>
    </source>
</evidence>
<feature type="non-terminal residue" evidence="9">
    <location>
        <position position="1"/>
    </location>
</feature>
<gene>
    <name evidence="9" type="ORF">KI387_028332</name>
</gene>
<evidence type="ECO:0000256" key="2">
    <source>
        <dbReference type="ARBA" id="ARBA00008035"/>
    </source>
</evidence>
<evidence type="ECO:0000256" key="3">
    <source>
        <dbReference type="ARBA" id="ARBA00023015"/>
    </source>
</evidence>
<evidence type="ECO:0000256" key="1">
    <source>
        <dbReference type="ARBA" id="ARBA00004123"/>
    </source>
</evidence>
<dbReference type="GO" id="GO:0005634">
    <property type="term" value="C:nucleus"/>
    <property type="evidence" value="ECO:0007669"/>
    <property type="project" value="UniProtKB-SubCell"/>
</dbReference>
<proteinExistence type="inferred from homology"/>
<keyword evidence="3 6" id="KW-0805">Transcription regulation</keyword>
<keyword evidence="4 6" id="KW-0804">Transcription</keyword>
<keyword evidence="5 6" id="KW-0539">Nucleus</keyword>
<evidence type="ECO:0000259" key="8">
    <source>
        <dbReference type="Pfam" id="PF10513"/>
    </source>
</evidence>
<dbReference type="PANTHER" id="PTHR14898">
    <property type="entry name" value="ENHANCER OF POLYCOMB"/>
    <property type="match status" value="1"/>
</dbReference>
<dbReference type="AlphaFoldDB" id="A0AA38LAE6"/>
<organism evidence="9 10">
    <name type="scientific">Taxus chinensis</name>
    <name type="common">Chinese yew</name>
    <name type="synonym">Taxus wallichiana var. chinensis</name>
    <dbReference type="NCBI Taxonomy" id="29808"/>
    <lineage>
        <taxon>Eukaryota</taxon>
        <taxon>Viridiplantae</taxon>
        <taxon>Streptophyta</taxon>
        <taxon>Embryophyta</taxon>
        <taxon>Tracheophyta</taxon>
        <taxon>Spermatophyta</taxon>
        <taxon>Pinopsida</taxon>
        <taxon>Pinidae</taxon>
        <taxon>Conifers II</taxon>
        <taxon>Cupressales</taxon>
        <taxon>Taxaceae</taxon>
        <taxon>Taxus</taxon>
    </lineage>
</organism>
<evidence type="ECO:0000256" key="4">
    <source>
        <dbReference type="ARBA" id="ARBA00023163"/>
    </source>
</evidence>
<evidence type="ECO:0000313" key="10">
    <source>
        <dbReference type="Proteomes" id="UP000824469"/>
    </source>
</evidence>
<comment type="caution">
    <text evidence="9">The sequence shown here is derived from an EMBL/GenBank/DDBJ whole genome shotgun (WGS) entry which is preliminary data.</text>
</comment>
<comment type="subcellular location">
    <subcellularLocation>
        <location evidence="1 6">Nucleus</location>
    </subcellularLocation>
</comment>
<feature type="coiled-coil region" evidence="7">
    <location>
        <begin position="245"/>
        <end position="285"/>
    </location>
</feature>
<keyword evidence="10" id="KW-1185">Reference proteome</keyword>
<accession>A0AA38LAE6</accession>
<reference evidence="9 10" key="1">
    <citation type="journal article" date="2021" name="Nat. Plants">
        <title>The Taxus genome provides insights into paclitaxel biosynthesis.</title>
        <authorList>
            <person name="Xiong X."/>
            <person name="Gou J."/>
            <person name="Liao Q."/>
            <person name="Li Y."/>
            <person name="Zhou Q."/>
            <person name="Bi G."/>
            <person name="Li C."/>
            <person name="Du R."/>
            <person name="Wang X."/>
            <person name="Sun T."/>
            <person name="Guo L."/>
            <person name="Liang H."/>
            <person name="Lu P."/>
            <person name="Wu Y."/>
            <person name="Zhang Z."/>
            <person name="Ro D.K."/>
            <person name="Shang Y."/>
            <person name="Huang S."/>
            <person name="Yan J."/>
        </authorList>
    </citation>
    <scope>NUCLEOTIDE SEQUENCE [LARGE SCALE GENOMIC DNA]</scope>
    <source>
        <strain evidence="9">Ta-2019</strain>
    </source>
</reference>
<sequence>MSRASIRPRPVDIYRKLPILKSVKDLEDDESAGTRASQLVRLTLENENDVVHAIPVRKNTDDIPTPQFVVVDSYERDYGRTFAQPPSYLRGRGNRAENLDIVEYDLDDEDDDWLQEFNNEKKMLSPDRFESLLYKLEVLDHKARERAVGSGATFGQTMPVLLQLDTAVEALQSPSTRYAVFQAVYDYWKYKRDRWQKPILRRLQPPPPVNDTNPYNVFRPREKAHRLHTRRTQRRENSVQSFEKLRQVRRNLEQAKRVFEALTKREEKKREFMESEINLQREQIKYKHDTQYGEDGFPLIGFLPTNKTTVTKRGDEERATGLLANSSDLANGHARIRPGFTQTPPVTDAMPMIEVSDQNRRELKRNHEQFRGRMNRRDPQEPVLLFTRPLDPEKLAAAGIVPPRGRVRMGRGG</sequence>
<dbReference type="GO" id="GO:0035267">
    <property type="term" value="C:NuA4 histone acetyltransferase complex"/>
    <property type="evidence" value="ECO:0007669"/>
    <property type="project" value="InterPro"/>
</dbReference>
<evidence type="ECO:0000256" key="6">
    <source>
        <dbReference type="RuleBase" id="RU361124"/>
    </source>
</evidence>
<dbReference type="Pfam" id="PF10513">
    <property type="entry name" value="EPL1"/>
    <property type="match status" value="1"/>
</dbReference>
<feature type="domain" description="Enhancer of polycomb-like N-terminal" evidence="8">
    <location>
        <begin position="56"/>
        <end position="137"/>
    </location>
</feature>
<keyword evidence="7" id="KW-0175">Coiled coil</keyword>
<dbReference type="InterPro" id="IPR024943">
    <property type="entry name" value="Enhancer_polycomb"/>
</dbReference>
<evidence type="ECO:0000313" key="9">
    <source>
        <dbReference type="EMBL" id="KAH9313297.1"/>
    </source>
</evidence>
<protein>
    <recommendedName>
        <fullName evidence="6">Enhancer of polycomb-like protein</fullName>
    </recommendedName>
</protein>